<keyword evidence="1 5" id="KW-0489">Methyltransferase</keyword>
<keyword evidence="6" id="KW-1185">Reference proteome</keyword>
<dbReference type="Proteomes" id="UP000694287">
    <property type="component" value="Unassembled WGS sequence"/>
</dbReference>
<dbReference type="PANTHER" id="PTHR43191:SF2">
    <property type="entry name" value="RRNA METHYLTRANSFERASE 3, MITOCHONDRIAL"/>
    <property type="match status" value="1"/>
</dbReference>
<proteinExistence type="predicted"/>
<organism evidence="5 6">
    <name type="scientific">Pseudonocardia abyssalis</name>
    <dbReference type="NCBI Taxonomy" id="2792008"/>
    <lineage>
        <taxon>Bacteria</taxon>
        <taxon>Bacillati</taxon>
        <taxon>Actinomycetota</taxon>
        <taxon>Actinomycetes</taxon>
        <taxon>Pseudonocardiales</taxon>
        <taxon>Pseudonocardiaceae</taxon>
        <taxon>Pseudonocardia</taxon>
    </lineage>
</organism>
<comment type="caution">
    <text evidence="5">The sequence shown here is derived from an EMBL/GenBank/DDBJ whole genome shotgun (WGS) entry which is preliminary data.</text>
</comment>
<feature type="compositionally biased region" description="Gly residues" evidence="3">
    <location>
        <begin position="37"/>
        <end position="51"/>
    </location>
</feature>
<feature type="region of interest" description="Disordered" evidence="3">
    <location>
        <begin position="1"/>
        <end position="72"/>
    </location>
</feature>
<dbReference type="InterPro" id="IPR001537">
    <property type="entry name" value="SpoU_MeTrfase"/>
</dbReference>
<reference evidence="5 6" key="1">
    <citation type="submission" date="2020-11" db="EMBL/GenBank/DDBJ databases">
        <title>Pseudonocardia abyssalis sp. nov. and Pseudonocardia oceani sp. nov., description and phylogenomic analysis of two novel actinomycetes isolated from the deep Southern Ocean.</title>
        <authorList>
            <person name="Parra J."/>
        </authorList>
    </citation>
    <scope>NUCLEOTIDE SEQUENCE [LARGE SCALE GENOMIC DNA]</scope>
    <source>
        <strain evidence="5 6">KRD-168</strain>
    </source>
</reference>
<feature type="domain" description="tRNA/rRNA methyltransferase SpoU type" evidence="4">
    <location>
        <begin position="101"/>
        <end position="237"/>
    </location>
</feature>
<evidence type="ECO:0000259" key="4">
    <source>
        <dbReference type="Pfam" id="PF00588"/>
    </source>
</evidence>
<name>A0ABS6V0J9_9PSEU</name>
<sequence length="250" mass="26809">MEPDEPPAQGTGPEGADPATREQRNRDSREEAERGGEGAGPSEWGGSGQVGVGPWPGDRPTGEHYDPELLEHGDTRNVVDPYRYWRREAVAADLARRAHPFHVAIENFGHDHNIGTVVRTANAFGAAGVHIVGRRRWNRRGAMVTDRYLDVHHHEDVAGLLAFAAAHGLAVVAVDNTPGAQRLETADLPRDCVLLFGQEGPGVTDDAHAAAALTVSIAQFGSTRSINAGVAAGIAMHAWVRQHADLDTAW</sequence>
<dbReference type="CDD" id="cd18096">
    <property type="entry name" value="SpoU-like"/>
    <property type="match status" value="1"/>
</dbReference>
<evidence type="ECO:0000313" key="5">
    <source>
        <dbReference type="EMBL" id="MBW0137489.1"/>
    </source>
</evidence>
<evidence type="ECO:0000313" key="6">
    <source>
        <dbReference type="Proteomes" id="UP000694287"/>
    </source>
</evidence>
<keyword evidence="2" id="KW-0808">Transferase</keyword>
<dbReference type="GO" id="GO:0032259">
    <property type="term" value="P:methylation"/>
    <property type="evidence" value="ECO:0007669"/>
    <property type="project" value="UniProtKB-KW"/>
</dbReference>
<accession>A0ABS6V0J9</accession>
<feature type="compositionally biased region" description="Basic and acidic residues" evidence="3">
    <location>
        <begin position="60"/>
        <end position="72"/>
    </location>
</feature>
<protein>
    <submittedName>
        <fullName evidence="5">RNA methyltransferase</fullName>
    </submittedName>
</protein>
<dbReference type="Pfam" id="PF00588">
    <property type="entry name" value="SpoU_methylase"/>
    <property type="match status" value="1"/>
</dbReference>
<evidence type="ECO:0000256" key="2">
    <source>
        <dbReference type="ARBA" id="ARBA00022679"/>
    </source>
</evidence>
<feature type="compositionally biased region" description="Basic and acidic residues" evidence="3">
    <location>
        <begin position="19"/>
        <end position="36"/>
    </location>
</feature>
<dbReference type="EMBL" id="JADQDK010000001">
    <property type="protein sequence ID" value="MBW0137489.1"/>
    <property type="molecule type" value="Genomic_DNA"/>
</dbReference>
<dbReference type="GO" id="GO:0008168">
    <property type="term" value="F:methyltransferase activity"/>
    <property type="evidence" value="ECO:0007669"/>
    <property type="project" value="UniProtKB-KW"/>
</dbReference>
<evidence type="ECO:0000256" key="3">
    <source>
        <dbReference type="SAM" id="MobiDB-lite"/>
    </source>
</evidence>
<evidence type="ECO:0000256" key="1">
    <source>
        <dbReference type="ARBA" id="ARBA00022603"/>
    </source>
</evidence>
<dbReference type="InterPro" id="IPR051259">
    <property type="entry name" value="rRNA_Methyltransferase"/>
</dbReference>
<gene>
    <name evidence="5" type="ORF">I4I81_24985</name>
</gene>
<dbReference type="PANTHER" id="PTHR43191">
    <property type="entry name" value="RRNA METHYLTRANSFERASE 3"/>
    <property type="match status" value="1"/>
</dbReference>